<keyword evidence="3" id="KW-1185">Reference proteome</keyword>
<dbReference type="VEuPathDB" id="FungiDB:CC1G_11682"/>
<proteinExistence type="predicted"/>
<dbReference type="InParanoid" id="A8P3U8"/>
<feature type="region of interest" description="Disordered" evidence="1">
    <location>
        <begin position="227"/>
        <end position="301"/>
    </location>
</feature>
<dbReference type="AlphaFoldDB" id="A8P3U8"/>
<dbReference type="RefSeq" id="XP_001838620.1">
    <property type="nucleotide sequence ID" value="XM_001838568.1"/>
</dbReference>
<name>A8P3U8_COPC7</name>
<accession>A8P3U8</accession>
<dbReference type="EMBL" id="AACS02000004">
    <property type="protein sequence ID" value="EAU83221.1"/>
    <property type="molecule type" value="Genomic_DNA"/>
</dbReference>
<evidence type="ECO:0000313" key="3">
    <source>
        <dbReference type="Proteomes" id="UP000001861"/>
    </source>
</evidence>
<gene>
    <name evidence="2" type="ORF">CC1G_11682</name>
</gene>
<sequence length="301" mass="34463">MLLETTPCMQNLNVAEMQHLLNYVSSRLRACASALVSLEDRWQYVTPPGLKPEWWRQLRVDLNHGLIILASATLQHPGKIVTPVFLEHLHRLLIYGGIDSPQDVALVVTDYPRQAHDYAVTRYVDCWWDYTPDQFELQRPRNLSVRDLVLAWKSQHMANTIPYFPPLPFEIANPWEEWKLKPIKETFVELRSKIDGLNAQLRDTKAAVELFELTCSKFRGLLDLRIDEKPASPDPQSNISDPSPSQPRSPVIWGTWDSTPPWKRSPPLPESLRQLSPTGGETSEDLARQGKNHGDDSLEMD</sequence>
<dbReference type="GeneID" id="6015213"/>
<dbReference type="Proteomes" id="UP000001861">
    <property type="component" value="Unassembled WGS sequence"/>
</dbReference>
<feature type="compositionally biased region" description="Polar residues" evidence="1">
    <location>
        <begin position="234"/>
        <end position="248"/>
    </location>
</feature>
<evidence type="ECO:0000256" key="1">
    <source>
        <dbReference type="SAM" id="MobiDB-lite"/>
    </source>
</evidence>
<feature type="compositionally biased region" description="Basic and acidic residues" evidence="1">
    <location>
        <begin position="285"/>
        <end position="301"/>
    </location>
</feature>
<protein>
    <submittedName>
        <fullName evidence="2">Uncharacterized protein</fullName>
    </submittedName>
</protein>
<comment type="caution">
    <text evidence="2">The sequence shown here is derived from an EMBL/GenBank/DDBJ whole genome shotgun (WGS) entry which is preliminary data.</text>
</comment>
<dbReference type="KEGG" id="cci:CC1G_11682"/>
<reference evidence="2 3" key="1">
    <citation type="journal article" date="2010" name="Proc. Natl. Acad. Sci. U.S.A.">
        <title>Insights into evolution of multicellular fungi from the assembled chromosomes of the mushroom Coprinopsis cinerea (Coprinus cinereus).</title>
        <authorList>
            <person name="Stajich J.E."/>
            <person name="Wilke S.K."/>
            <person name="Ahren D."/>
            <person name="Au C.H."/>
            <person name="Birren B.W."/>
            <person name="Borodovsky M."/>
            <person name="Burns C."/>
            <person name="Canback B."/>
            <person name="Casselton L.A."/>
            <person name="Cheng C.K."/>
            <person name="Deng J."/>
            <person name="Dietrich F.S."/>
            <person name="Fargo D.C."/>
            <person name="Farman M.L."/>
            <person name="Gathman A.C."/>
            <person name="Goldberg J."/>
            <person name="Guigo R."/>
            <person name="Hoegger P.J."/>
            <person name="Hooker J.B."/>
            <person name="Huggins A."/>
            <person name="James T.Y."/>
            <person name="Kamada T."/>
            <person name="Kilaru S."/>
            <person name="Kodira C."/>
            <person name="Kues U."/>
            <person name="Kupfer D."/>
            <person name="Kwan H.S."/>
            <person name="Lomsadze A."/>
            <person name="Li W."/>
            <person name="Lilly W.W."/>
            <person name="Ma L.J."/>
            <person name="Mackey A.J."/>
            <person name="Manning G."/>
            <person name="Martin F."/>
            <person name="Muraguchi H."/>
            <person name="Natvig D.O."/>
            <person name="Palmerini H."/>
            <person name="Ramesh M.A."/>
            <person name="Rehmeyer C.J."/>
            <person name="Roe B.A."/>
            <person name="Shenoy N."/>
            <person name="Stanke M."/>
            <person name="Ter-Hovhannisyan V."/>
            <person name="Tunlid A."/>
            <person name="Velagapudi R."/>
            <person name="Vision T.J."/>
            <person name="Zeng Q."/>
            <person name="Zolan M.E."/>
            <person name="Pukkila P.J."/>
        </authorList>
    </citation>
    <scope>NUCLEOTIDE SEQUENCE [LARGE SCALE GENOMIC DNA]</scope>
    <source>
        <strain evidence="3">Okayama-7 / 130 / ATCC MYA-4618 / FGSC 9003</strain>
    </source>
</reference>
<organism evidence="2 3">
    <name type="scientific">Coprinopsis cinerea (strain Okayama-7 / 130 / ATCC MYA-4618 / FGSC 9003)</name>
    <name type="common">Inky cap fungus</name>
    <name type="synonym">Hormographiella aspergillata</name>
    <dbReference type="NCBI Taxonomy" id="240176"/>
    <lineage>
        <taxon>Eukaryota</taxon>
        <taxon>Fungi</taxon>
        <taxon>Dikarya</taxon>
        <taxon>Basidiomycota</taxon>
        <taxon>Agaricomycotina</taxon>
        <taxon>Agaricomycetes</taxon>
        <taxon>Agaricomycetidae</taxon>
        <taxon>Agaricales</taxon>
        <taxon>Agaricineae</taxon>
        <taxon>Psathyrellaceae</taxon>
        <taxon>Coprinopsis</taxon>
    </lineage>
</organism>
<evidence type="ECO:0000313" key="2">
    <source>
        <dbReference type="EMBL" id="EAU83221.1"/>
    </source>
</evidence>